<feature type="transmembrane region" description="Helical" evidence="7">
    <location>
        <begin position="76"/>
        <end position="93"/>
    </location>
</feature>
<dbReference type="GO" id="GO:0016682">
    <property type="term" value="F:oxidoreductase activity, acting on diphenols and related substances as donors, oxygen as acceptor"/>
    <property type="evidence" value="ECO:0007669"/>
    <property type="project" value="TreeGrafter"/>
</dbReference>
<dbReference type="OrthoDB" id="9776710at2"/>
<keyword evidence="3" id="KW-1003">Cell membrane</keyword>
<comment type="subcellular location">
    <subcellularLocation>
        <location evidence="1">Cell membrane</location>
        <topology evidence="1">Multi-pass membrane protein</topology>
    </subcellularLocation>
</comment>
<accession>A0A329QPA1</accession>
<evidence type="ECO:0000256" key="7">
    <source>
        <dbReference type="SAM" id="Phobius"/>
    </source>
</evidence>
<organism evidence="8 9">
    <name type="scientific">Phytoactinopolyspora halophila</name>
    <dbReference type="NCBI Taxonomy" id="1981511"/>
    <lineage>
        <taxon>Bacteria</taxon>
        <taxon>Bacillati</taxon>
        <taxon>Actinomycetota</taxon>
        <taxon>Actinomycetes</taxon>
        <taxon>Jiangellales</taxon>
        <taxon>Jiangellaceae</taxon>
        <taxon>Phytoactinopolyspora</taxon>
    </lineage>
</organism>
<dbReference type="InterPro" id="IPR003317">
    <property type="entry name" value="Cyt-d_oxidase_su2"/>
</dbReference>
<feature type="transmembrane region" description="Helical" evidence="7">
    <location>
        <begin position="114"/>
        <end position="141"/>
    </location>
</feature>
<proteinExistence type="inferred from homology"/>
<evidence type="ECO:0000256" key="1">
    <source>
        <dbReference type="ARBA" id="ARBA00004651"/>
    </source>
</evidence>
<name>A0A329QPA1_9ACTN</name>
<evidence type="ECO:0000313" key="9">
    <source>
        <dbReference type="Proteomes" id="UP000250462"/>
    </source>
</evidence>
<dbReference type="GO" id="GO:0019646">
    <property type="term" value="P:aerobic electron transport chain"/>
    <property type="evidence" value="ECO:0007669"/>
    <property type="project" value="TreeGrafter"/>
</dbReference>
<keyword evidence="5 7" id="KW-1133">Transmembrane helix</keyword>
<reference evidence="8 9" key="1">
    <citation type="submission" date="2018-06" db="EMBL/GenBank/DDBJ databases">
        <title>Phytoactinopolyspora halophila sp. nov., a novel halophilic actinomycete isolated from a saline soil in China.</title>
        <authorList>
            <person name="Tang S.-K."/>
        </authorList>
    </citation>
    <scope>NUCLEOTIDE SEQUENCE [LARGE SCALE GENOMIC DNA]</scope>
    <source>
        <strain evidence="8 9">YIM 96934</strain>
    </source>
</reference>
<dbReference type="PANTHER" id="PTHR43141:SF4">
    <property type="entry name" value="CYTOCHROME BD2 SUBUNIT II"/>
    <property type="match status" value="1"/>
</dbReference>
<dbReference type="RefSeq" id="WP_112259141.1">
    <property type="nucleotide sequence ID" value="NZ_QMIG01000016.1"/>
</dbReference>
<feature type="transmembrane region" description="Helical" evidence="7">
    <location>
        <begin position="230"/>
        <end position="253"/>
    </location>
</feature>
<feature type="transmembrane region" description="Helical" evidence="7">
    <location>
        <begin position="6"/>
        <end position="30"/>
    </location>
</feature>
<feature type="transmembrane region" description="Helical" evidence="7">
    <location>
        <begin position="42"/>
        <end position="70"/>
    </location>
</feature>
<comment type="similarity">
    <text evidence="2">Belongs to the cytochrome ubiquinol oxidase subunit 2 family.</text>
</comment>
<dbReference type="PANTHER" id="PTHR43141">
    <property type="entry name" value="CYTOCHROME BD2 SUBUNIT II"/>
    <property type="match status" value="1"/>
</dbReference>
<keyword evidence="4 7" id="KW-0812">Transmembrane</keyword>
<dbReference type="Pfam" id="PF02322">
    <property type="entry name" value="Cyt_bd_oxida_II"/>
    <property type="match status" value="1"/>
</dbReference>
<dbReference type="EMBL" id="QMIG01000016">
    <property type="protein sequence ID" value="RAW12458.1"/>
    <property type="molecule type" value="Genomic_DNA"/>
</dbReference>
<protein>
    <submittedName>
        <fullName evidence="8">Cytochrome d ubiquinol oxidase subunit II</fullName>
    </submittedName>
</protein>
<evidence type="ECO:0000256" key="4">
    <source>
        <dbReference type="ARBA" id="ARBA00022692"/>
    </source>
</evidence>
<feature type="transmembrane region" description="Helical" evidence="7">
    <location>
        <begin position="153"/>
        <end position="177"/>
    </location>
</feature>
<evidence type="ECO:0000256" key="5">
    <source>
        <dbReference type="ARBA" id="ARBA00022989"/>
    </source>
</evidence>
<comment type="caution">
    <text evidence="8">The sequence shown here is derived from an EMBL/GenBank/DDBJ whole genome shotgun (WGS) entry which is preliminary data.</text>
</comment>
<gene>
    <name evidence="8" type="ORF">DPM12_14960</name>
</gene>
<evidence type="ECO:0000256" key="6">
    <source>
        <dbReference type="ARBA" id="ARBA00023136"/>
    </source>
</evidence>
<dbReference type="GO" id="GO:0005886">
    <property type="term" value="C:plasma membrane"/>
    <property type="evidence" value="ECO:0007669"/>
    <property type="project" value="UniProtKB-SubCell"/>
</dbReference>
<evidence type="ECO:0000256" key="3">
    <source>
        <dbReference type="ARBA" id="ARBA00022475"/>
    </source>
</evidence>
<keyword evidence="9" id="KW-1185">Reference proteome</keyword>
<dbReference type="GO" id="GO:0009055">
    <property type="term" value="F:electron transfer activity"/>
    <property type="evidence" value="ECO:0007669"/>
    <property type="project" value="TreeGrafter"/>
</dbReference>
<dbReference type="AlphaFoldDB" id="A0A329QPA1"/>
<dbReference type="Proteomes" id="UP000250462">
    <property type="component" value="Unassembled WGS sequence"/>
</dbReference>
<evidence type="ECO:0000313" key="8">
    <source>
        <dbReference type="EMBL" id="RAW12458.1"/>
    </source>
</evidence>
<evidence type="ECO:0000256" key="2">
    <source>
        <dbReference type="ARBA" id="ARBA00007543"/>
    </source>
</evidence>
<feature type="transmembrane region" description="Helical" evidence="7">
    <location>
        <begin position="198"/>
        <end position="218"/>
    </location>
</feature>
<dbReference type="GO" id="GO:0070069">
    <property type="term" value="C:cytochrome complex"/>
    <property type="evidence" value="ECO:0007669"/>
    <property type="project" value="TreeGrafter"/>
</dbReference>
<sequence length="268" mass="28213">METLAVVILAFYAIGYFVLGGADIGTGMILPVLARARGERRLVVAAIVPFFLTSEVWLIATAGVIIGLFPALEGELFSGWFPLIVALVSGWVARDAGVWLRGRVDGDGRGARGWLSGCDVAVTAGSWLVAGSWAWIFASAIAGVTDRVVTDPVVLVAIAAVLTLFALHGLAFAALRLDGELRRRAIGWFGMAGEARTFALTSGVMAGLVVATGTQMPVRGAVAAVSTLEWLVPAILALTLPIVTGQIWAWRLFGHRIRAGARAAQPPR</sequence>
<keyword evidence="6 7" id="KW-0472">Membrane</keyword>